<sequence>MSLIKSKQIRSLDAIQVNQTDDMQFVSASDKANFSDKYTKKEVDDKLTDARGDVSKQITDITTSITNVNTKIDEDVKTINATTVDLQNQINTNNTTITNEITDINTSITKVDTKIDDDVKTINATTSDLQNQINVNNTNITKQITDINTSITNVDTKVDEDIKTINATTTDLQNQINVNNTNITKQITDINTSITNVDTKVDEDIKTINATTTDLQNQINVNNTTITNQITDINTSITKVDTKIDEDVKAINSTTADLQSQITVNNNTLTNEIQTVNTSLQNQITSAIQGLSWKSPVDTFADIAKVYPNPAEGWVLTVDDTNKVYRYDAPTSKWVEFPIQAPTTYVKTITINPSIDNQTSIDTGIRNDNTGIYKTGHSDVVLKVNGCAQIYGADKDYTADFVNNDLIITWTNRQFSLETSDELDITYTHFELV</sequence>
<name>Q97TE6_CLOAB</name>
<dbReference type="Proteomes" id="UP000000814">
    <property type="component" value="Plasmid pSOL1"/>
</dbReference>
<evidence type="ECO:0000313" key="2">
    <source>
        <dbReference type="Proteomes" id="UP000000814"/>
    </source>
</evidence>
<dbReference type="RefSeq" id="WP_010890842.1">
    <property type="nucleotide sequence ID" value="NC_001988.2"/>
</dbReference>
<dbReference type="OrthoDB" id="2609750at2"/>
<geneLocation type="plasmid" evidence="1 2">
    <name>pSOL1</name>
</geneLocation>
<dbReference type="GeneID" id="45000383"/>
<organism evidence="1 2">
    <name type="scientific">Clostridium acetobutylicum (strain ATCC 824 / DSM 792 / JCM 1419 / IAM 19013 / LMG 5710 / NBRC 13948 / NRRL B-527 / VKM B-1787 / 2291 / W)</name>
    <dbReference type="NCBI Taxonomy" id="272562"/>
    <lineage>
        <taxon>Bacteria</taxon>
        <taxon>Bacillati</taxon>
        <taxon>Bacillota</taxon>
        <taxon>Clostridia</taxon>
        <taxon>Eubacteriales</taxon>
        <taxon>Clostridiaceae</taxon>
        <taxon>Clostridium</taxon>
    </lineage>
</organism>
<evidence type="ECO:0000313" key="1">
    <source>
        <dbReference type="EMBL" id="AAK76903.1"/>
    </source>
</evidence>
<protein>
    <submittedName>
        <fullName evidence="1">Uncharacterized protein</fullName>
    </submittedName>
</protein>
<dbReference type="PATRIC" id="fig|272562.8.peg.158"/>
<gene>
    <name evidence="1" type="ordered locus">CA_P0158</name>
</gene>
<keyword evidence="1" id="KW-0614">Plasmid</keyword>
<proteinExistence type="predicted"/>
<dbReference type="EMBL" id="AE001438">
    <property type="protein sequence ID" value="AAK76903.1"/>
    <property type="molecule type" value="Genomic_DNA"/>
</dbReference>
<dbReference type="HOGENOM" id="CLU_632667_0_0_9"/>
<reference evidence="1 2" key="1">
    <citation type="journal article" date="2001" name="J. Bacteriol.">
        <title>Genome sequence and comparative analysis of the solvent-producing bacterium Clostridium acetobutylicum.</title>
        <authorList>
            <person name="Nolling J."/>
            <person name="Breton G."/>
            <person name="Omelchenko M.V."/>
            <person name="Makarova K.S."/>
            <person name="Zeng Q."/>
            <person name="Gibson R."/>
            <person name="Lee H.M."/>
            <person name="Dubois J."/>
            <person name="Qiu D."/>
            <person name="Hitti J."/>
            <person name="Wolf Y.I."/>
            <person name="Tatusov R.L."/>
            <person name="Sabathe F."/>
            <person name="Doucette-Stamm L."/>
            <person name="Soucaille P."/>
            <person name="Daly M.J."/>
            <person name="Bennett G.N."/>
            <person name="Koonin E.V."/>
            <person name="Smith D.R."/>
        </authorList>
    </citation>
    <scope>NUCLEOTIDE SEQUENCE [LARGE SCALE GENOMIC DNA]</scope>
    <source>
        <strain evidence="2">ATCC 824 / DSM 792 / JCM 1419 / LMG 5710 / VKM B-1787</strain>
        <plasmid evidence="2">pSOL1</plasmid>
    </source>
</reference>
<dbReference type="KEGG" id="cac:CA_P0158"/>
<keyword evidence="2" id="KW-1185">Reference proteome</keyword>
<dbReference type="AlphaFoldDB" id="Q97TE6"/>
<accession>Q97TE6</accession>